<dbReference type="InterPro" id="IPR036509">
    <property type="entry name" value="Met_Sox_Rdtase_MsrA_sf"/>
</dbReference>
<comment type="similarity">
    <text evidence="1 5">Belongs to the MsrA Met sulfoxide reductase family.</text>
</comment>
<evidence type="ECO:0000256" key="1">
    <source>
        <dbReference type="ARBA" id="ARBA00005591"/>
    </source>
</evidence>
<dbReference type="AlphaFoldDB" id="A0A512HWN0"/>
<keyword evidence="2 5" id="KW-0560">Oxidoreductase</keyword>
<dbReference type="SUPFAM" id="SSF55068">
    <property type="entry name" value="Peptide methionine sulfoxide reductase"/>
    <property type="match status" value="1"/>
</dbReference>
<evidence type="ECO:0000313" key="7">
    <source>
        <dbReference type="EMBL" id="GEO89853.1"/>
    </source>
</evidence>
<protein>
    <recommendedName>
        <fullName evidence="5">Peptide methionine sulfoxide reductase MsrA</fullName>
        <shortName evidence="5">Protein-methionine-S-oxide reductase</shortName>
        <ecNumber evidence="5">1.8.4.11</ecNumber>
    </recommendedName>
    <alternativeName>
        <fullName evidence="5">Peptide-methionine (S)-S-oxide reductase</fullName>
        <shortName evidence="5">Peptide Met(O) reductase</shortName>
    </alternativeName>
</protein>
<dbReference type="NCBIfam" id="TIGR00401">
    <property type="entry name" value="msrA"/>
    <property type="match status" value="1"/>
</dbReference>
<dbReference type="EC" id="1.8.4.11" evidence="5"/>
<comment type="caution">
    <text evidence="7">The sequence shown here is derived from an EMBL/GenBank/DDBJ whole genome shotgun (WGS) entry which is preliminary data.</text>
</comment>
<dbReference type="Proteomes" id="UP000321769">
    <property type="component" value="Unassembled WGS sequence"/>
</dbReference>
<dbReference type="FunFam" id="3.30.1060.10:FF:000001">
    <property type="entry name" value="Peptide methionine sulfoxide reductase MsrA"/>
    <property type="match status" value="1"/>
</dbReference>
<evidence type="ECO:0000256" key="4">
    <source>
        <dbReference type="ARBA" id="ARBA00048782"/>
    </source>
</evidence>
<evidence type="ECO:0000256" key="3">
    <source>
        <dbReference type="ARBA" id="ARBA00047806"/>
    </source>
</evidence>
<accession>A0A512HWN0</accession>
<organism evidence="7 8">
    <name type="scientific">Aeromicrobium flavum</name>
    <dbReference type="NCBI Taxonomy" id="416568"/>
    <lineage>
        <taxon>Bacteria</taxon>
        <taxon>Bacillati</taxon>
        <taxon>Actinomycetota</taxon>
        <taxon>Actinomycetes</taxon>
        <taxon>Propionibacteriales</taxon>
        <taxon>Nocardioidaceae</taxon>
        <taxon>Aeromicrobium</taxon>
    </lineage>
</organism>
<comment type="function">
    <text evidence="5">Has an important function as a repair enzyme for proteins that have been inactivated by oxidation. Catalyzes the reversible oxidation-reduction of methionine sulfoxide in proteins to methionine.</text>
</comment>
<dbReference type="PANTHER" id="PTHR42799:SF2">
    <property type="entry name" value="MITOCHONDRIAL PEPTIDE METHIONINE SULFOXIDE REDUCTASE"/>
    <property type="match status" value="1"/>
</dbReference>
<evidence type="ECO:0000313" key="8">
    <source>
        <dbReference type="Proteomes" id="UP000321769"/>
    </source>
</evidence>
<comment type="catalytic activity">
    <reaction evidence="3 5">
        <text>L-methionyl-[protein] + [thioredoxin]-disulfide + H2O = L-methionyl-(S)-S-oxide-[protein] + [thioredoxin]-dithiol</text>
        <dbReference type="Rhea" id="RHEA:14217"/>
        <dbReference type="Rhea" id="RHEA-COMP:10698"/>
        <dbReference type="Rhea" id="RHEA-COMP:10700"/>
        <dbReference type="Rhea" id="RHEA-COMP:12313"/>
        <dbReference type="Rhea" id="RHEA-COMP:12315"/>
        <dbReference type="ChEBI" id="CHEBI:15377"/>
        <dbReference type="ChEBI" id="CHEBI:16044"/>
        <dbReference type="ChEBI" id="CHEBI:29950"/>
        <dbReference type="ChEBI" id="CHEBI:44120"/>
        <dbReference type="ChEBI" id="CHEBI:50058"/>
        <dbReference type="EC" id="1.8.4.11"/>
    </reaction>
</comment>
<dbReference type="PANTHER" id="PTHR42799">
    <property type="entry name" value="MITOCHONDRIAL PEPTIDE METHIONINE SULFOXIDE REDUCTASE"/>
    <property type="match status" value="1"/>
</dbReference>
<reference evidence="7 8" key="1">
    <citation type="submission" date="2019-07" db="EMBL/GenBank/DDBJ databases">
        <title>Whole genome shotgun sequence of Aeromicrobium flavum NBRC 107625.</title>
        <authorList>
            <person name="Hosoyama A."/>
            <person name="Uohara A."/>
            <person name="Ohji S."/>
            <person name="Ichikawa N."/>
        </authorList>
    </citation>
    <scope>NUCLEOTIDE SEQUENCE [LARGE SCALE GENOMIC DNA]</scope>
    <source>
        <strain evidence="7 8">NBRC 107625</strain>
    </source>
</reference>
<dbReference type="EMBL" id="BJZQ01000011">
    <property type="protein sequence ID" value="GEO89853.1"/>
    <property type="molecule type" value="Genomic_DNA"/>
</dbReference>
<keyword evidence="8" id="KW-1185">Reference proteome</keyword>
<gene>
    <name evidence="5 7" type="primary">msrA</name>
    <name evidence="7" type="ORF">AFL01nite_21800</name>
</gene>
<feature type="active site" evidence="5">
    <location>
        <position position="102"/>
    </location>
</feature>
<dbReference type="InterPro" id="IPR002569">
    <property type="entry name" value="Met_Sox_Rdtase_MsrA_dom"/>
</dbReference>
<evidence type="ECO:0000256" key="2">
    <source>
        <dbReference type="ARBA" id="ARBA00023002"/>
    </source>
</evidence>
<dbReference type="GO" id="GO:0034599">
    <property type="term" value="P:cellular response to oxidative stress"/>
    <property type="evidence" value="ECO:0007669"/>
    <property type="project" value="TreeGrafter"/>
</dbReference>
<dbReference type="GO" id="GO:0008113">
    <property type="term" value="F:peptide-methionine (S)-S-oxide reductase activity"/>
    <property type="evidence" value="ECO:0007669"/>
    <property type="project" value="UniProtKB-UniRule"/>
</dbReference>
<dbReference type="HAMAP" id="MF_01401">
    <property type="entry name" value="MsrA"/>
    <property type="match status" value="1"/>
</dbReference>
<dbReference type="InterPro" id="IPR050162">
    <property type="entry name" value="MsrA_MetSO_reductase"/>
</dbReference>
<evidence type="ECO:0000256" key="5">
    <source>
        <dbReference type="HAMAP-Rule" id="MF_01401"/>
    </source>
</evidence>
<sequence length="258" mass="28479">MMTIRQAHAAAISIPMGTSYRPAPRGVSLLTLRGYGNTPGPHGVDDDMRFGFDKATLPTPETALPGRDTRPFEVGDRHLVTGNPIETDGPDGFGVAVFGLGCFWGEEKTFWEQPGVWSTSVGYAGGHTPNPTYEEVCTGRTGHAEVVRVVFDPSIISYADLLKVFWENHDPTQGMRQGNDRGSNYRSVILTTTPEQQAEAEASREAYQQQMTAHGYGEITTQIRPLDAYYYAEVEHQQYLVKNPFGYCPLHATGVRYA</sequence>
<evidence type="ECO:0000259" key="6">
    <source>
        <dbReference type="Pfam" id="PF01625"/>
    </source>
</evidence>
<name>A0A512HWN0_9ACTN</name>
<dbReference type="GO" id="GO:0005737">
    <property type="term" value="C:cytoplasm"/>
    <property type="evidence" value="ECO:0007669"/>
    <property type="project" value="TreeGrafter"/>
</dbReference>
<dbReference type="GO" id="GO:0033744">
    <property type="term" value="F:L-methionine:thioredoxin-disulfide S-oxidoreductase activity"/>
    <property type="evidence" value="ECO:0007669"/>
    <property type="project" value="RHEA"/>
</dbReference>
<dbReference type="Gene3D" id="3.30.1060.10">
    <property type="entry name" value="Peptide methionine sulphoxide reductase MsrA"/>
    <property type="match status" value="1"/>
</dbReference>
<proteinExistence type="inferred from homology"/>
<dbReference type="Pfam" id="PF01625">
    <property type="entry name" value="PMSR"/>
    <property type="match status" value="1"/>
</dbReference>
<comment type="catalytic activity">
    <reaction evidence="4 5">
        <text>[thioredoxin]-disulfide + L-methionine + H2O = L-methionine (S)-S-oxide + [thioredoxin]-dithiol</text>
        <dbReference type="Rhea" id="RHEA:19993"/>
        <dbReference type="Rhea" id="RHEA-COMP:10698"/>
        <dbReference type="Rhea" id="RHEA-COMP:10700"/>
        <dbReference type="ChEBI" id="CHEBI:15377"/>
        <dbReference type="ChEBI" id="CHEBI:29950"/>
        <dbReference type="ChEBI" id="CHEBI:50058"/>
        <dbReference type="ChEBI" id="CHEBI:57844"/>
        <dbReference type="ChEBI" id="CHEBI:58772"/>
        <dbReference type="EC" id="1.8.4.11"/>
    </reaction>
</comment>
<feature type="domain" description="Peptide methionine sulphoxide reductase MsrA" evidence="6">
    <location>
        <begin position="96"/>
        <end position="248"/>
    </location>
</feature>